<dbReference type="Pfam" id="PF07173">
    <property type="entry name" value="GRDP-like"/>
    <property type="match status" value="1"/>
</dbReference>
<protein>
    <submittedName>
        <fullName evidence="1">Uncharacterized protein</fullName>
    </submittedName>
</protein>
<dbReference type="VEuPathDB" id="FungiDB:H257_10605"/>
<evidence type="ECO:0000313" key="4">
    <source>
        <dbReference type="Proteomes" id="UP000266196"/>
    </source>
</evidence>
<sequence length="677" mass="74569">MRVHLAQLSLIVHFASYQKGERSMGLGEAQPVSATSSAYSNGTQRSSSMGTLAFATELPQYFVDFQVKASGLSLTSKYEWRQFALTGPVLDVYLLEKKTHSFRASDVSIQFMSETFFRLDVKGKRVFVLNVPSQSRLTKFQRVLQLASSNPRWSPPVVDVLTDLVGVATEIVEAETSSKVAVAASSVTIAQIQTHLAEMHSMYQLQASCSSMEELYDHLLTIEADYCTNVHTDNFAHTVHKLHPVQYIRSMGRRDLYRQCLKAKLATCPYVSCGHPIPVGVMYKVHIKAESLPCPRCNNVLSVGAFKIASFIAEAPQFVIDHEFRNNKQCLLVQTPGMPTDGRVESFMNELRRRMHVAAPDASRDAVVMLQTQVATLATKHLVNELGAFEIDLVQAMLRQLDFCNKMCPNMEYWTNPIVLAASMSRYHKFMHVMKVKLKDNVMLVPTSDIDLVWHTHQSYPGDYGTFCRHTVGRLVDHDDTINGGDLRKGYAETFLTWAEVFDDAYSSFAPSYVAWTTEKTNNAINHHFLKKKWQKYGRLPSRDCRFVGVDEAFAVEALPYAMAVVVPDEKAVAASKTPIPDAISVYMAVIGTPVMDGRVRLQYSRHNYLMEDGGLGYVYYGGCGVMFYGGCMGMYGGYGMYGGGMIGGCGMTAGCASGGCASGCGGGGGCGGGCGG</sequence>
<dbReference type="GO" id="GO:0005956">
    <property type="term" value="C:protein kinase CK2 complex"/>
    <property type="evidence" value="ECO:0007669"/>
    <property type="project" value="InterPro"/>
</dbReference>
<dbReference type="InterPro" id="IPR035991">
    <property type="entry name" value="Casein_kinase_II_beta-like"/>
</dbReference>
<dbReference type="PANTHER" id="PTHR34365:SF7">
    <property type="entry name" value="GLYCINE-RICH DOMAIN-CONTAINING PROTEIN 1"/>
    <property type="match status" value="1"/>
</dbReference>
<proteinExistence type="predicted"/>
<dbReference type="InterPro" id="IPR009836">
    <property type="entry name" value="GRDP-like"/>
</dbReference>
<evidence type="ECO:0000313" key="3">
    <source>
        <dbReference type="Proteomes" id="UP000265716"/>
    </source>
</evidence>
<dbReference type="Proteomes" id="UP000265716">
    <property type="component" value="Unassembled WGS sequence"/>
</dbReference>
<dbReference type="GO" id="GO:0019887">
    <property type="term" value="F:protein kinase regulator activity"/>
    <property type="evidence" value="ECO:0007669"/>
    <property type="project" value="InterPro"/>
</dbReference>
<reference evidence="3 4" key="1">
    <citation type="submission" date="2018-08" db="EMBL/GenBank/DDBJ databases">
        <title>Aphanomyces genome sequencing and annotation.</title>
        <authorList>
            <person name="Minardi D."/>
            <person name="Oidtmann B."/>
            <person name="Van Der Giezen M."/>
            <person name="Studholme D.J."/>
        </authorList>
    </citation>
    <scope>NUCLEOTIDE SEQUENCE [LARGE SCALE GENOMIC DNA]</scope>
    <source>
        <strain evidence="2 4">197901</strain>
        <strain evidence="1 3">SA</strain>
    </source>
</reference>
<dbReference type="Proteomes" id="UP000266196">
    <property type="component" value="Unassembled WGS sequence"/>
</dbReference>
<organism evidence="1 3">
    <name type="scientific">Aphanomyces astaci</name>
    <name type="common">Crayfish plague agent</name>
    <dbReference type="NCBI Taxonomy" id="112090"/>
    <lineage>
        <taxon>Eukaryota</taxon>
        <taxon>Sar</taxon>
        <taxon>Stramenopiles</taxon>
        <taxon>Oomycota</taxon>
        <taxon>Saprolegniomycetes</taxon>
        <taxon>Saprolegniales</taxon>
        <taxon>Verrucalvaceae</taxon>
        <taxon>Aphanomyces</taxon>
    </lineage>
</organism>
<accession>A0A397CBJ6</accession>
<dbReference type="EMBL" id="QUTC01010385">
    <property type="protein sequence ID" value="RHY40410.1"/>
    <property type="molecule type" value="Genomic_DNA"/>
</dbReference>
<dbReference type="SUPFAM" id="SSF57798">
    <property type="entry name" value="Casein kinase II beta subunit"/>
    <property type="match status" value="1"/>
</dbReference>
<dbReference type="PANTHER" id="PTHR34365">
    <property type="entry name" value="ENOLASE (DUF1399)"/>
    <property type="match status" value="1"/>
</dbReference>
<evidence type="ECO:0000313" key="1">
    <source>
        <dbReference type="EMBL" id="RHY40410.1"/>
    </source>
</evidence>
<dbReference type="EMBL" id="QUTE01010386">
    <property type="protein sequence ID" value="RHZ13983.1"/>
    <property type="molecule type" value="Genomic_DNA"/>
</dbReference>
<dbReference type="AlphaFoldDB" id="A0A397CBJ6"/>
<comment type="caution">
    <text evidence="1">The sequence shown here is derived from an EMBL/GenBank/DDBJ whole genome shotgun (WGS) entry which is preliminary data.</text>
</comment>
<gene>
    <name evidence="2" type="ORF">DYB31_003123</name>
    <name evidence="1" type="ORF">DYB38_003640</name>
</gene>
<evidence type="ECO:0000313" key="2">
    <source>
        <dbReference type="EMBL" id="RHZ13983.1"/>
    </source>
</evidence>
<name>A0A397CBJ6_APHAT</name>